<dbReference type="InterPro" id="IPR003658">
    <property type="entry name" value="Anti-sigma_ant"/>
</dbReference>
<protein>
    <recommendedName>
        <fullName evidence="2">Anti-sigma factor antagonist</fullName>
    </recommendedName>
</protein>
<comment type="caution">
    <text evidence="4">The sequence shown here is derived from an EMBL/GenBank/DDBJ whole genome shotgun (WGS) entry which is preliminary data.</text>
</comment>
<evidence type="ECO:0000256" key="1">
    <source>
        <dbReference type="ARBA" id="ARBA00009013"/>
    </source>
</evidence>
<reference evidence="5" key="1">
    <citation type="journal article" date="2019" name="Int. J. Syst. Evol. Microbiol.">
        <title>The Global Catalogue of Microorganisms (GCM) 10K type strain sequencing project: providing services to taxonomists for standard genome sequencing and annotation.</title>
        <authorList>
            <consortium name="The Broad Institute Genomics Platform"/>
            <consortium name="The Broad Institute Genome Sequencing Center for Infectious Disease"/>
            <person name="Wu L."/>
            <person name="Ma J."/>
        </authorList>
    </citation>
    <scope>NUCLEOTIDE SEQUENCE [LARGE SCALE GENOMIC DNA]</scope>
    <source>
        <strain evidence="5">JCM 9377</strain>
    </source>
</reference>
<dbReference type="NCBIfam" id="TIGR00377">
    <property type="entry name" value="ant_ant_sig"/>
    <property type="match status" value="1"/>
</dbReference>
<dbReference type="InterPro" id="IPR036513">
    <property type="entry name" value="STAS_dom_sf"/>
</dbReference>
<dbReference type="EMBL" id="BAAAUV010000006">
    <property type="protein sequence ID" value="GAA3210935.1"/>
    <property type="molecule type" value="Genomic_DNA"/>
</dbReference>
<accession>A0ABP6Q986</accession>
<evidence type="ECO:0000313" key="5">
    <source>
        <dbReference type="Proteomes" id="UP001501237"/>
    </source>
</evidence>
<gene>
    <name evidence="4" type="ORF">GCM10010468_29210</name>
</gene>
<dbReference type="PROSITE" id="PS50801">
    <property type="entry name" value="STAS"/>
    <property type="match status" value="1"/>
</dbReference>
<evidence type="ECO:0000313" key="4">
    <source>
        <dbReference type="EMBL" id="GAA3210935.1"/>
    </source>
</evidence>
<dbReference type="PANTHER" id="PTHR33495:SF2">
    <property type="entry name" value="ANTI-SIGMA FACTOR ANTAGONIST TM_1081-RELATED"/>
    <property type="match status" value="1"/>
</dbReference>
<dbReference type="Pfam" id="PF01740">
    <property type="entry name" value="STAS"/>
    <property type="match status" value="1"/>
</dbReference>
<dbReference type="PANTHER" id="PTHR33495">
    <property type="entry name" value="ANTI-SIGMA FACTOR ANTAGONIST TM_1081-RELATED-RELATED"/>
    <property type="match status" value="1"/>
</dbReference>
<keyword evidence="5" id="KW-1185">Reference proteome</keyword>
<proteinExistence type="inferred from homology"/>
<dbReference type="InterPro" id="IPR002645">
    <property type="entry name" value="STAS_dom"/>
</dbReference>
<dbReference type="RefSeq" id="WP_344827920.1">
    <property type="nucleotide sequence ID" value="NZ_BAAAUV010000006.1"/>
</dbReference>
<dbReference type="Proteomes" id="UP001501237">
    <property type="component" value="Unassembled WGS sequence"/>
</dbReference>
<dbReference type="Gene3D" id="3.30.750.24">
    <property type="entry name" value="STAS domain"/>
    <property type="match status" value="1"/>
</dbReference>
<name>A0ABP6Q986_9ACTN</name>
<evidence type="ECO:0000256" key="2">
    <source>
        <dbReference type="RuleBase" id="RU003749"/>
    </source>
</evidence>
<evidence type="ECO:0000259" key="3">
    <source>
        <dbReference type="PROSITE" id="PS50801"/>
    </source>
</evidence>
<sequence>MPDFSFSFAETEGQTVIAVHGDLDSVSHVALDDALEESVADDARVIMDLAGLTFLDSRGLGTLVALWRRLERGGGALVLAGARYNAARALWVTGLADRFTMVDDLPAALALQG</sequence>
<comment type="similarity">
    <text evidence="1 2">Belongs to the anti-sigma-factor antagonist family.</text>
</comment>
<feature type="domain" description="STAS" evidence="3">
    <location>
        <begin position="4"/>
        <end position="112"/>
    </location>
</feature>
<dbReference type="SUPFAM" id="SSF52091">
    <property type="entry name" value="SpoIIaa-like"/>
    <property type="match status" value="1"/>
</dbReference>
<dbReference type="CDD" id="cd07043">
    <property type="entry name" value="STAS_anti-anti-sigma_factors"/>
    <property type="match status" value="1"/>
</dbReference>
<organism evidence="4 5">
    <name type="scientific">Actinocorallia longicatena</name>
    <dbReference type="NCBI Taxonomy" id="111803"/>
    <lineage>
        <taxon>Bacteria</taxon>
        <taxon>Bacillati</taxon>
        <taxon>Actinomycetota</taxon>
        <taxon>Actinomycetes</taxon>
        <taxon>Streptosporangiales</taxon>
        <taxon>Thermomonosporaceae</taxon>
        <taxon>Actinocorallia</taxon>
    </lineage>
</organism>